<dbReference type="InterPro" id="IPR008599">
    <property type="entry name" value="Diacid_rec"/>
</dbReference>
<dbReference type="Pfam" id="PF05651">
    <property type="entry name" value="Diacid_rec"/>
    <property type="match status" value="1"/>
</dbReference>
<comment type="similarity">
    <text evidence="1">Belongs to the CdaR family.</text>
</comment>
<dbReference type="EMBL" id="CP121464">
    <property type="protein sequence ID" value="WFR81463.1"/>
    <property type="molecule type" value="Genomic_DNA"/>
</dbReference>
<evidence type="ECO:0000256" key="1">
    <source>
        <dbReference type="ARBA" id="ARBA00006754"/>
    </source>
</evidence>
<evidence type="ECO:0000259" key="3">
    <source>
        <dbReference type="Pfam" id="PF13556"/>
    </source>
</evidence>
<keyword evidence="6" id="KW-1185">Reference proteome</keyword>
<organism evidence="5 6">
    <name type="scientific">Janthinobacterium rivuli</name>
    <dbReference type="NCBI Taxonomy" id="2751478"/>
    <lineage>
        <taxon>Bacteria</taxon>
        <taxon>Pseudomonadati</taxon>
        <taxon>Pseudomonadota</taxon>
        <taxon>Betaproteobacteria</taxon>
        <taxon>Burkholderiales</taxon>
        <taxon>Oxalobacteraceae</taxon>
        <taxon>Janthinobacterium</taxon>
    </lineage>
</organism>
<feature type="domain" description="CdaR GGDEF-like" evidence="4">
    <location>
        <begin position="151"/>
        <end position="286"/>
    </location>
</feature>
<evidence type="ECO:0000259" key="4">
    <source>
        <dbReference type="Pfam" id="PF17853"/>
    </source>
</evidence>
<feature type="domain" description="PucR C-terminal helix-turn-helix" evidence="3">
    <location>
        <begin position="337"/>
        <end position="394"/>
    </location>
</feature>
<dbReference type="InterPro" id="IPR025736">
    <property type="entry name" value="PucR_C-HTH_dom"/>
</dbReference>
<dbReference type="Gene3D" id="1.10.10.2840">
    <property type="entry name" value="PucR C-terminal helix-turn-helix domain"/>
    <property type="match status" value="1"/>
</dbReference>
<dbReference type="InterPro" id="IPR051448">
    <property type="entry name" value="CdaR-like_regulators"/>
</dbReference>
<sequence>MQMHKTDHPMPNIDLPLAQDIVRRTMHIIPFSVNVIDARGVILASGDPQRVGDLHPGAQLALARRASVEINAADMARLPGTRAGINLPLTVRGEICGVLGLTGEPDAVRQFGELVRAMAEMMLEQARLVNELQHEKRYREEFVFQLVYRTGISDASMQAWAARLAVDLRVPRAMFVLEIPAAGDGPGERLDQVLTQLQQVQSDLSARWPSLLMAVVSPGELVLLDAFPASGPQQARAAQARQRLLELHQVAQQALTPSATLSMGVALPGLDGATASYESAKQTARVGRARDAGQATFSYLELSLPVLLSGLQAGWQAEQLHQTLARLQAHDRKSGTLMRTLAAWFRHHSHPMATARALHIHRNTLDYRLQKIAELTGLDLDETDDRLLLYVALQLNEGSPVYNGGSTEKTGMQ</sequence>
<name>A0ABY8IBF3_9BURK</name>
<dbReference type="Pfam" id="PF17853">
    <property type="entry name" value="GGDEF_2"/>
    <property type="match status" value="1"/>
</dbReference>
<accession>A0ABY8IBF3</accession>
<evidence type="ECO:0000313" key="5">
    <source>
        <dbReference type="EMBL" id="WFR81463.1"/>
    </source>
</evidence>
<proteinExistence type="inferred from homology"/>
<protein>
    <submittedName>
        <fullName evidence="5">Sugar diacid recognition domain-containing protein</fullName>
    </submittedName>
</protein>
<dbReference type="PANTHER" id="PTHR33744:SF15">
    <property type="entry name" value="CARBOHYDRATE DIACID REGULATOR"/>
    <property type="match status" value="1"/>
</dbReference>
<dbReference type="Pfam" id="PF13556">
    <property type="entry name" value="HTH_30"/>
    <property type="match status" value="1"/>
</dbReference>
<dbReference type="InterPro" id="IPR042070">
    <property type="entry name" value="PucR_C-HTH_sf"/>
</dbReference>
<gene>
    <name evidence="5" type="ORF">P9875_09975</name>
</gene>
<dbReference type="Proteomes" id="UP001219584">
    <property type="component" value="Chromosome"/>
</dbReference>
<dbReference type="RefSeq" id="WP_278318275.1">
    <property type="nucleotide sequence ID" value="NZ_CP121464.1"/>
</dbReference>
<dbReference type="PANTHER" id="PTHR33744">
    <property type="entry name" value="CARBOHYDRATE DIACID REGULATOR"/>
    <property type="match status" value="1"/>
</dbReference>
<evidence type="ECO:0000313" key="6">
    <source>
        <dbReference type="Proteomes" id="UP001219584"/>
    </source>
</evidence>
<feature type="domain" description="Putative sugar diacid recognition" evidence="2">
    <location>
        <begin position="16"/>
        <end position="146"/>
    </location>
</feature>
<dbReference type="InterPro" id="IPR041522">
    <property type="entry name" value="CdaR_GGDEF"/>
</dbReference>
<reference evidence="5 6" key="1">
    <citation type="submission" date="2023-04" db="EMBL/GenBank/DDBJ databases">
        <title>Nanopore sequencing of Janthinobacterium from water.</title>
        <authorList>
            <person name="Ciuchcinski K."/>
            <person name="Rokowska A."/>
            <person name="Dziewit L."/>
        </authorList>
    </citation>
    <scope>NUCLEOTIDE SEQUENCE [LARGE SCALE GENOMIC DNA]</scope>
    <source>
        <strain evidence="5 6">DEMB2</strain>
    </source>
</reference>
<evidence type="ECO:0000259" key="2">
    <source>
        <dbReference type="Pfam" id="PF05651"/>
    </source>
</evidence>